<sequence>MADDPDKARMRALEERIAKAKKAQEPAPRSESHYSHGELAWRMVIELTAGLMIGLGIGYGLDVLFGTLPVFLVLFVLLGFAAGVKTMLRTAKSVQLGHDEADQPADGDERN</sequence>
<keyword evidence="3" id="KW-0812">Transmembrane</keyword>
<dbReference type="GO" id="GO:1902600">
    <property type="term" value="P:proton transmembrane transport"/>
    <property type="evidence" value="ECO:0007669"/>
    <property type="project" value="UniProtKB-KW"/>
</dbReference>
<dbReference type="InterPro" id="IPR032820">
    <property type="entry name" value="ATPase_put"/>
</dbReference>
<proteinExistence type="inferred from homology"/>
<dbReference type="STRING" id="441119.SAMN04488047_11397"/>
<dbReference type="InterPro" id="IPR016989">
    <property type="entry name" value="Atp1_alphaprobac"/>
</dbReference>
<dbReference type="Pfam" id="PF09527">
    <property type="entry name" value="ATPase_gene1"/>
    <property type="match status" value="1"/>
</dbReference>
<comment type="similarity">
    <text evidence="1">Belongs to the bacterial AtpI family.</text>
</comment>
<dbReference type="PIRSF" id="PIRSF032126">
    <property type="entry name" value="F0F1_ATP_synthase_subunit_I"/>
    <property type="match status" value="1"/>
</dbReference>
<evidence type="ECO:0000256" key="3">
    <source>
        <dbReference type="SAM" id="Phobius"/>
    </source>
</evidence>
<evidence type="ECO:0000313" key="4">
    <source>
        <dbReference type="EMBL" id="SFP81736.1"/>
    </source>
</evidence>
<accession>A0A1I5TH59</accession>
<keyword evidence="1" id="KW-0406">Ion transport</keyword>
<dbReference type="OrthoDB" id="15401at2"/>
<keyword evidence="1" id="KW-0375">Hydrogen ion transport</keyword>
<comment type="function">
    <text evidence="1">A possible function for this protein is to guide the assembly of the membrane sector of the ATPase enzyme complex.</text>
</comment>
<keyword evidence="3" id="KW-1133">Transmembrane helix</keyword>
<evidence type="ECO:0000256" key="2">
    <source>
        <dbReference type="SAM" id="MobiDB-lite"/>
    </source>
</evidence>
<name>A0A1I5TH59_9RHOB</name>
<feature type="region of interest" description="Disordered" evidence="2">
    <location>
        <begin position="15"/>
        <end position="34"/>
    </location>
</feature>
<dbReference type="Proteomes" id="UP000199356">
    <property type="component" value="Unassembled WGS sequence"/>
</dbReference>
<dbReference type="GO" id="GO:0045259">
    <property type="term" value="C:proton-transporting ATP synthase complex"/>
    <property type="evidence" value="ECO:0007669"/>
    <property type="project" value="UniProtKB-UniRule"/>
</dbReference>
<feature type="transmembrane region" description="Helical" evidence="3">
    <location>
        <begin position="63"/>
        <end position="84"/>
    </location>
</feature>
<protein>
    <recommendedName>
        <fullName evidence="1">ATP synthase protein I</fullName>
    </recommendedName>
</protein>
<evidence type="ECO:0000313" key="5">
    <source>
        <dbReference type="Proteomes" id="UP000199356"/>
    </source>
</evidence>
<evidence type="ECO:0000256" key="1">
    <source>
        <dbReference type="PIRNR" id="PIRNR032126"/>
    </source>
</evidence>
<organism evidence="4 5">
    <name type="scientific">Tranquillimonas alkanivorans</name>
    <dbReference type="NCBI Taxonomy" id="441119"/>
    <lineage>
        <taxon>Bacteria</taxon>
        <taxon>Pseudomonadati</taxon>
        <taxon>Pseudomonadota</taxon>
        <taxon>Alphaproteobacteria</taxon>
        <taxon>Rhodobacterales</taxon>
        <taxon>Roseobacteraceae</taxon>
        <taxon>Tranquillimonas</taxon>
    </lineage>
</organism>
<dbReference type="AlphaFoldDB" id="A0A1I5TH59"/>
<reference evidence="4 5" key="1">
    <citation type="submission" date="2016-10" db="EMBL/GenBank/DDBJ databases">
        <authorList>
            <person name="de Groot N.N."/>
        </authorList>
    </citation>
    <scope>NUCLEOTIDE SEQUENCE [LARGE SCALE GENOMIC DNA]</scope>
    <source>
        <strain evidence="4 5">DSM 19547</strain>
    </source>
</reference>
<keyword evidence="1" id="KW-0813">Transport</keyword>
<keyword evidence="5" id="KW-1185">Reference proteome</keyword>
<gene>
    <name evidence="4" type="ORF">SAMN04488047_11397</name>
</gene>
<keyword evidence="1 3" id="KW-0472">Membrane</keyword>
<dbReference type="RefSeq" id="WP_093423829.1">
    <property type="nucleotide sequence ID" value="NZ_FOXA01000013.1"/>
</dbReference>
<feature type="transmembrane region" description="Helical" evidence="3">
    <location>
        <begin position="39"/>
        <end position="57"/>
    </location>
</feature>
<dbReference type="EMBL" id="FOXA01000013">
    <property type="protein sequence ID" value="SFP81736.1"/>
    <property type="molecule type" value="Genomic_DNA"/>
</dbReference>